<dbReference type="PANTHER" id="PTHR47618:SF1">
    <property type="entry name" value="BIFUNCTIONAL OLIGORIBONUCLEASE AND PAP PHOSPHATASE NRNA"/>
    <property type="match status" value="1"/>
</dbReference>
<dbReference type="InterPro" id="IPR038763">
    <property type="entry name" value="DHH_sf"/>
</dbReference>
<dbReference type="PANTHER" id="PTHR47618">
    <property type="entry name" value="BIFUNCTIONAL OLIGORIBONUCLEASE AND PAP PHOSPHATASE NRNA"/>
    <property type="match status" value="1"/>
</dbReference>
<evidence type="ECO:0000313" key="4">
    <source>
        <dbReference type="EMBL" id="MFC5753478.1"/>
    </source>
</evidence>
<dbReference type="Gene3D" id="3.90.1640.10">
    <property type="entry name" value="inorganic pyrophosphatase (n-terminal core)"/>
    <property type="match status" value="1"/>
</dbReference>
<dbReference type="Pfam" id="PF02272">
    <property type="entry name" value="DHHA1"/>
    <property type="match status" value="1"/>
</dbReference>
<dbReference type="SUPFAM" id="SSF64182">
    <property type="entry name" value="DHH phosphoesterases"/>
    <property type="match status" value="1"/>
</dbReference>
<reference evidence="5" key="1">
    <citation type="journal article" date="2019" name="Int. J. Syst. Evol. Microbiol.">
        <title>The Global Catalogue of Microorganisms (GCM) 10K type strain sequencing project: providing services to taxonomists for standard genome sequencing and annotation.</title>
        <authorList>
            <consortium name="The Broad Institute Genomics Platform"/>
            <consortium name="The Broad Institute Genome Sequencing Center for Infectious Disease"/>
            <person name="Wu L."/>
            <person name="Ma J."/>
        </authorList>
    </citation>
    <scope>NUCLEOTIDE SEQUENCE [LARGE SCALE GENOMIC DNA]</scope>
    <source>
        <strain evidence="5">KCTC 42087</strain>
    </source>
</reference>
<dbReference type="Proteomes" id="UP001596074">
    <property type="component" value="Unassembled WGS sequence"/>
</dbReference>
<feature type="domain" description="DHHA1" evidence="3">
    <location>
        <begin position="352"/>
        <end position="430"/>
    </location>
</feature>
<feature type="domain" description="DDH" evidence="2">
    <location>
        <begin position="128"/>
        <end position="269"/>
    </location>
</feature>
<evidence type="ECO:0000259" key="2">
    <source>
        <dbReference type="Pfam" id="PF01368"/>
    </source>
</evidence>
<dbReference type="RefSeq" id="WP_378290538.1">
    <property type="nucleotide sequence ID" value="NZ_JBHSON010000114.1"/>
</dbReference>
<evidence type="ECO:0000256" key="1">
    <source>
        <dbReference type="SAM" id="MobiDB-lite"/>
    </source>
</evidence>
<accession>A0ABW1AFZ2</accession>
<comment type="caution">
    <text evidence="4">The sequence shown here is derived from an EMBL/GenBank/DDBJ whole genome shotgun (WGS) entry which is preliminary data.</text>
</comment>
<gene>
    <name evidence="4" type="ORF">ACFPZN_48335</name>
</gene>
<dbReference type="GO" id="GO:0008441">
    <property type="term" value="F:3'(2'),5'-bisphosphate nucleotidase activity"/>
    <property type="evidence" value="ECO:0007669"/>
    <property type="project" value="UniProtKB-EC"/>
</dbReference>
<proteinExistence type="predicted"/>
<dbReference type="InterPro" id="IPR051319">
    <property type="entry name" value="Oligoribo/pAp-PDE_c-di-AMP_PDE"/>
</dbReference>
<protein>
    <submittedName>
        <fullName evidence="4">Bifunctional oligoribonuclease/PAP phosphatase NrnA</fullName>
        <ecNumber evidence="4">3.1.3.7</ecNumber>
    </submittedName>
</protein>
<dbReference type="Gene3D" id="3.10.310.30">
    <property type="match status" value="1"/>
</dbReference>
<organism evidence="4 5">
    <name type="scientific">Actinomadura rugatobispora</name>
    <dbReference type="NCBI Taxonomy" id="1994"/>
    <lineage>
        <taxon>Bacteria</taxon>
        <taxon>Bacillati</taxon>
        <taxon>Actinomycetota</taxon>
        <taxon>Actinomycetes</taxon>
        <taxon>Streptosporangiales</taxon>
        <taxon>Thermomonosporaceae</taxon>
        <taxon>Actinomadura</taxon>
    </lineage>
</organism>
<dbReference type="InterPro" id="IPR003156">
    <property type="entry name" value="DHHA1_dom"/>
</dbReference>
<name>A0ABW1AFZ2_9ACTN</name>
<dbReference type="EC" id="3.1.3.7" evidence="4"/>
<evidence type="ECO:0000313" key="5">
    <source>
        <dbReference type="Proteomes" id="UP001596074"/>
    </source>
</evidence>
<feature type="region of interest" description="Disordered" evidence="1">
    <location>
        <begin position="76"/>
        <end position="110"/>
    </location>
</feature>
<feature type="compositionally biased region" description="Gly residues" evidence="1">
    <location>
        <begin position="95"/>
        <end position="110"/>
    </location>
</feature>
<feature type="region of interest" description="Disordered" evidence="1">
    <location>
        <begin position="1"/>
        <end position="22"/>
    </location>
</feature>
<dbReference type="Pfam" id="PF01368">
    <property type="entry name" value="DHH"/>
    <property type="match status" value="1"/>
</dbReference>
<dbReference type="InterPro" id="IPR001667">
    <property type="entry name" value="DDH_dom"/>
</dbReference>
<evidence type="ECO:0000259" key="3">
    <source>
        <dbReference type="Pfam" id="PF02272"/>
    </source>
</evidence>
<sequence>MSEPVAGGARTPGAVWTSDHEAPAPAWGLPAAAWGAASEHVDHSLRSAAGPAPRLPDELSVLIAPERAVLVRAEAAAGPAGGPGGPVPGVSGLRAGSGGPGGRRGPGDVGPGLDWDRAVELIQAADEIVLACHIAPDGDALGSMLALGQALRALGKRCVASFGEPFTIPASLRFLPGQELLVEPFRVPERPEVMVTLDAAGVERLGSLAGPASAASALIVVDHHASNTGFGAVRLVDPDAAATAVLVDELIGRLGVPLSRDIAQGLYAGLASDTGSFKYPCTTPQVHDLAGRLLAAGVRPEAVSRELWDRAPFGYLMVLAGALARARLERDAAGGLGLVWTTIGRADRDSRGVPYDQLEGVIDQLRRTDEAEVAVVCKQNDQGDWYVSTRSKGRVDVGRACVALGGGGHRTAAAFTLHGEPAAIIDRLRNALRDAA</sequence>
<keyword evidence="4" id="KW-0378">Hydrolase</keyword>
<keyword evidence="5" id="KW-1185">Reference proteome</keyword>
<dbReference type="EMBL" id="JBHSON010000114">
    <property type="protein sequence ID" value="MFC5753478.1"/>
    <property type="molecule type" value="Genomic_DNA"/>
</dbReference>